<keyword evidence="2" id="KW-1185">Reference proteome</keyword>
<organism evidence="1 2">
    <name type="scientific">Aeromonas rivipollensis</name>
    <dbReference type="NCBI Taxonomy" id="948519"/>
    <lineage>
        <taxon>Bacteria</taxon>
        <taxon>Pseudomonadati</taxon>
        <taxon>Pseudomonadota</taxon>
        <taxon>Gammaproteobacteria</taxon>
        <taxon>Aeromonadales</taxon>
        <taxon>Aeromonadaceae</taxon>
        <taxon>Aeromonas</taxon>
    </lineage>
</organism>
<gene>
    <name evidence="1" type="ORF">G4923_11135</name>
</gene>
<dbReference type="EMBL" id="JAAILA010000014">
    <property type="protein sequence ID" value="NEX89257.1"/>
    <property type="molecule type" value="Genomic_DNA"/>
</dbReference>
<dbReference type="NCBIfam" id="TIGR04255">
    <property type="entry name" value="sporadTIGR04255"/>
    <property type="match status" value="1"/>
</dbReference>
<reference evidence="1 2" key="1">
    <citation type="submission" date="2020-02" db="EMBL/GenBank/DDBJ databases">
        <title>Genome sequencing of Aeromonas rivipollensis.</title>
        <authorList>
            <person name="Fono-Tamo Ubani E.K."/>
            <person name="Lekota K.E."/>
        </authorList>
    </citation>
    <scope>NUCLEOTIDE SEQUENCE [LARGE SCALE GENOMIC DNA]</scope>
    <source>
        <strain evidence="1 2">G78</strain>
    </source>
</reference>
<dbReference type="Proteomes" id="UP000472827">
    <property type="component" value="Unassembled WGS sequence"/>
</dbReference>
<proteinExistence type="predicted"/>
<evidence type="ECO:0000313" key="2">
    <source>
        <dbReference type="Proteomes" id="UP000472827"/>
    </source>
</evidence>
<sequence>MSNLSYVLGKVGFATIPNKTLKDAIDAIQEKLRRQYPVIGAMTTIEYNQIEFSGAGSPQTVTISHPVLVMTDADRAFGFRLTPDSLFVHTTSYVTYKDYITKFTEIIDSITSVIELTHVNFIGMRYINKYQWDNQAGFSNFVKRGEFLQPELLGLLRAGGNMTSAFLSENKRLVVNSGVTIDSVKYPHDVFELVRDFMIENEVKSGPWAHLDFDSFEPFEKMIPYNINTIINCFSLLHDNIKRAYLDITVN</sequence>
<dbReference type="InterPro" id="IPR026349">
    <property type="entry name" value="CHP04255"/>
</dbReference>
<protein>
    <submittedName>
        <fullName evidence="1">TIGR04255 family protein</fullName>
    </submittedName>
</protein>
<evidence type="ECO:0000313" key="1">
    <source>
        <dbReference type="EMBL" id="NEX89257.1"/>
    </source>
</evidence>
<dbReference type="RefSeq" id="WP_163137080.1">
    <property type="nucleotide sequence ID" value="NZ_JAAILA010000014.1"/>
</dbReference>
<name>A0ABX0D716_9GAMM</name>
<accession>A0ABX0D716</accession>
<comment type="caution">
    <text evidence="1">The sequence shown here is derived from an EMBL/GenBank/DDBJ whole genome shotgun (WGS) entry which is preliminary data.</text>
</comment>